<evidence type="ECO:0000313" key="4">
    <source>
        <dbReference type="EMBL" id="WZK88757.1"/>
    </source>
</evidence>
<proteinExistence type="inferred from homology"/>
<dbReference type="InterPro" id="IPR050417">
    <property type="entry name" value="Sugar_Epim/Isomerase"/>
</dbReference>
<evidence type="ECO:0000256" key="2">
    <source>
        <dbReference type="PIRNR" id="PIRNR006241"/>
    </source>
</evidence>
<dbReference type="EMBL" id="CP123584">
    <property type="protein sequence ID" value="WZK88757.1"/>
    <property type="molecule type" value="Genomic_DNA"/>
</dbReference>
<dbReference type="InterPro" id="IPR026040">
    <property type="entry name" value="HyI-like"/>
</dbReference>
<comment type="similarity">
    <text evidence="2">Belongs to the hyi family.</text>
</comment>
<feature type="domain" description="Xylose isomerase-like TIM barrel" evidence="3">
    <location>
        <begin position="21"/>
        <end position="250"/>
    </location>
</feature>
<keyword evidence="1 2" id="KW-0413">Isomerase</keyword>
<accession>A0ABZ2XTU7</accession>
<protein>
    <submittedName>
        <fullName evidence="4">TIM barrel protein</fullName>
    </submittedName>
</protein>
<dbReference type="Pfam" id="PF01261">
    <property type="entry name" value="AP_endonuc_2"/>
    <property type="match status" value="1"/>
</dbReference>
<keyword evidence="5" id="KW-1185">Reference proteome</keyword>
<sequence>MPRFAANISLLFAELPYLDRFSAAADAGFDAVEILFPYEIAAKDTLRALLANGLELVLINAPPPNYTGGAPGFAAVPGGEARFQSDMRRVMRYADMLNPGLIHIMAGYQSGAAAQQVFEKNLRWVTETYPRQQFTIEPLNEHDQPGYFLNDYALAADVLDAVDRPNVGLQYDAYHAEVIHGDAAGIWDRFAPVVRHVQIGAAPDRSEPGRGPVDFLTLFAAIDASGYSGWVSAEYTPSTRTTQESLGWMRGLA</sequence>
<evidence type="ECO:0000313" key="5">
    <source>
        <dbReference type="Proteomes" id="UP001623232"/>
    </source>
</evidence>
<gene>
    <name evidence="4" type="ORF">QEZ52_19505</name>
</gene>
<dbReference type="RefSeq" id="WP_406646327.1">
    <property type="nucleotide sequence ID" value="NZ_CP123584.1"/>
</dbReference>
<dbReference type="PIRSF" id="PIRSF006241">
    <property type="entry name" value="HyI"/>
    <property type="match status" value="1"/>
</dbReference>
<dbReference type="PANTHER" id="PTHR43489:SF6">
    <property type="entry name" value="HYDROXYPYRUVATE ISOMERASE-RELATED"/>
    <property type="match status" value="1"/>
</dbReference>
<dbReference type="PANTHER" id="PTHR43489">
    <property type="entry name" value="ISOMERASE"/>
    <property type="match status" value="1"/>
</dbReference>
<dbReference type="Gene3D" id="3.20.20.150">
    <property type="entry name" value="Divalent-metal-dependent TIM barrel enzymes"/>
    <property type="match status" value="1"/>
</dbReference>
<dbReference type="InterPro" id="IPR036237">
    <property type="entry name" value="Xyl_isomerase-like_sf"/>
</dbReference>
<dbReference type="InterPro" id="IPR013022">
    <property type="entry name" value="Xyl_isomerase-like_TIM-brl"/>
</dbReference>
<name>A0ABZ2XTU7_9RHOB</name>
<dbReference type="SUPFAM" id="SSF51658">
    <property type="entry name" value="Xylose isomerase-like"/>
    <property type="match status" value="1"/>
</dbReference>
<dbReference type="Proteomes" id="UP001623232">
    <property type="component" value="Chromosome"/>
</dbReference>
<organism evidence="4 5">
    <name type="scientific">Aliisedimentitalea scapharcae</name>
    <dbReference type="NCBI Taxonomy" id="1524259"/>
    <lineage>
        <taxon>Bacteria</taxon>
        <taxon>Pseudomonadati</taxon>
        <taxon>Pseudomonadota</taxon>
        <taxon>Alphaproteobacteria</taxon>
        <taxon>Rhodobacterales</taxon>
        <taxon>Roseobacteraceae</taxon>
        <taxon>Aliisedimentitalea</taxon>
    </lineage>
</organism>
<reference evidence="4 5" key="1">
    <citation type="submission" date="2023-04" db="EMBL/GenBank/DDBJ databases">
        <title>Complete genome sequence of Alisedimentitalea scapharcae.</title>
        <authorList>
            <person name="Rong J.-C."/>
            <person name="Yi M.-L."/>
            <person name="Zhao Q."/>
        </authorList>
    </citation>
    <scope>NUCLEOTIDE SEQUENCE [LARGE SCALE GENOMIC DNA]</scope>
    <source>
        <strain evidence="4 5">KCTC 42119</strain>
    </source>
</reference>
<evidence type="ECO:0000259" key="3">
    <source>
        <dbReference type="Pfam" id="PF01261"/>
    </source>
</evidence>
<evidence type="ECO:0000256" key="1">
    <source>
        <dbReference type="ARBA" id="ARBA00023235"/>
    </source>
</evidence>